<reference evidence="1" key="1">
    <citation type="submission" date="2012-05" db="EMBL/GenBank/DDBJ databases">
        <authorList>
            <person name="Krishnakumar V."/>
            <person name="Cheung F."/>
            <person name="Xiao Y."/>
            <person name="Chan A."/>
            <person name="Moskal W.A."/>
            <person name="Town C.D."/>
        </authorList>
    </citation>
    <scope>NUCLEOTIDE SEQUENCE</scope>
</reference>
<sequence length="74" mass="8445">MDINTIVSLSYPLSSFASPTCFFLFPIFNPTPSNHFSYLLQYSRFSPIHTQENQLQRTSNIINLTGSKNKENDA</sequence>
<name>I3T7Q7_LOTJA</name>
<dbReference type="AlphaFoldDB" id="I3T7Q7"/>
<protein>
    <submittedName>
        <fullName evidence="1">Uncharacterized protein</fullName>
    </submittedName>
</protein>
<proteinExistence type="evidence at transcript level"/>
<organism evidence="1">
    <name type="scientific">Lotus japonicus</name>
    <name type="common">Lotus corniculatus var. japonicus</name>
    <dbReference type="NCBI Taxonomy" id="34305"/>
    <lineage>
        <taxon>Eukaryota</taxon>
        <taxon>Viridiplantae</taxon>
        <taxon>Streptophyta</taxon>
        <taxon>Embryophyta</taxon>
        <taxon>Tracheophyta</taxon>
        <taxon>Spermatophyta</taxon>
        <taxon>Magnoliopsida</taxon>
        <taxon>eudicotyledons</taxon>
        <taxon>Gunneridae</taxon>
        <taxon>Pentapetalae</taxon>
        <taxon>rosids</taxon>
        <taxon>fabids</taxon>
        <taxon>Fabales</taxon>
        <taxon>Fabaceae</taxon>
        <taxon>Papilionoideae</taxon>
        <taxon>50 kb inversion clade</taxon>
        <taxon>NPAAA clade</taxon>
        <taxon>Hologalegina</taxon>
        <taxon>robinioid clade</taxon>
        <taxon>Loteae</taxon>
        <taxon>Lotus</taxon>
    </lineage>
</organism>
<evidence type="ECO:0000313" key="1">
    <source>
        <dbReference type="EMBL" id="AFK48549.1"/>
    </source>
</evidence>
<accession>I3T7Q7</accession>
<dbReference type="EMBL" id="BT148755">
    <property type="protein sequence ID" value="AFK48549.1"/>
    <property type="molecule type" value="mRNA"/>
</dbReference>